<evidence type="ECO:0000256" key="2">
    <source>
        <dbReference type="ARBA" id="ARBA00022475"/>
    </source>
</evidence>
<dbReference type="GO" id="GO:0033041">
    <property type="term" value="F:sweet taste receptor activity"/>
    <property type="evidence" value="ECO:0007669"/>
    <property type="project" value="TreeGrafter"/>
</dbReference>
<dbReference type="GO" id="GO:0030425">
    <property type="term" value="C:dendrite"/>
    <property type="evidence" value="ECO:0007669"/>
    <property type="project" value="TreeGrafter"/>
</dbReference>
<dbReference type="GO" id="GO:0030424">
    <property type="term" value="C:axon"/>
    <property type="evidence" value="ECO:0007669"/>
    <property type="project" value="TreeGrafter"/>
</dbReference>
<comment type="subcellular location">
    <subcellularLocation>
        <location evidence="1 8">Cell membrane</location>
        <topology evidence="1 8">Multi-pass membrane protein</topology>
    </subcellularLocation>
</comment>
<evidence type="ECO:0000256" key="5">
    <source>
        <dbReference type="ARBA" id="ARBA00023136"/>
    </source>
</evidence>
<evidence type="ECO:0000256" key="1">
    <source>
        <dbReference type="ARBA" id="ARBA00004651"/>
    </source>
</evidence>
<feature type="transmembrane region" description="Helical" evidence="8">
    <location>
        <begin position="39"/>
        <end position="57"/>
    </location>
</feature>
<keyword evidence="5 8" id="KW-0472">Membrane</keyword>
<dbReference type="EMBL" id="CH902619">
    <property type="protein sequence ID" value="EDV37176.1"/>
    <property type="molecule type" value="Genomic_DNA"/>
</dbReference>
<dbReference type="Proteomes" id="UP000007801">
    <property type="component" value="Unassembled WGS sequence"/>
</dbReference>
<keyword evidence="3 8" id="KW-0812">Transmembrane</keyword>
<dbReference type="GO" id="GO:0170022">
    <property type="term" value="F:ionotropic bitter taste receptor activity"/>
    <property type="evidence" value="ECO:0007669"/>
    <property type="project" value="EnsemblMetazoa"/>
</dbReference>
<dbReference type="GO" id="GO:0043025">
    <property type="term" value="C:neuronal cell body"/>
    <property type="evidence" value="ECO:0007669"/>
    <property type="project" value="TreeGrafter"/>
</dbReference>
<dbReference type="STRING" id="7217.B3MBY9"/>
<dbReference type="PANTHER" id="PTHR21143">
    <property type="entry name" value="INVERTEBRATE GUSTATORY RECEPTOR"/>
    <property type="match status" value="1"/>
</dbReference>
<accession>B3MBY9</accession>
<dbReference type="Pfam" id="PF08395">
    <property type="entry name" value="7tm_7"/>
    <property type="match status" value="1"/>
</dbReference>
<feature type="transmembrane region" description="Helical" evidence="8">
    <location>
        <begin position="260"/>
        <end position="280"/>
    </location>
</feature>
<keyword evidence="10" id="KW-1185">Reference proteome</keyword>
<feature type="transmembrane region" description="Helical" evidence="8">
    <location>
        <begin position="286"/>
        <end position="303"/>
    </location>
</feature>
<feature type="transmembrane region" description="Helical" evidence="8">
    <location>
        <begin position="77"/>
        <end position="99"/>
    </location>
</feature>
<dbReference type="KEGG" id="dan:6496163"/>
<reference evidence="9 10" key="1">
    <citation type="journal article" date="2007" name="Nature">
        <title>Evolution of genes and genomes on the Drosophila phylogeny.</title>
        <authorList>
            <consortium name="Drosophila 12 Genomes Consortium"/>
            <person name="Clark A.G."/>
            <person name="Eisen M.B."/>
            <person name="Smith D.R."/>
            <person name="Bergman C.M."/>
            <person name="Oliver B."/>
            <person name="Markow T.A."/>
            <person name="Kaufman T.C."/>
            <person name="Kellis M."/>
            <person name="Gelbart W."/>
            <person name="Iyer V.N."/>
            <person name="Pollard D.A."/>
            <person name="Sackton T.B."/>
            <person name="Larracuente A.M."/>
            <person name="Singh N.D."/>
            <person name="Abad J.P."/>
            <person name="Abt D.N."/>
            <person name="Adryan B."/>
            <person name="Aguade M."/>
            <person name="Akashi H."/>
            <person name="Anderson W.W."/>
            <person name="Aquadro C.F."/>
            <person name="Ardell D.H."/>
            <person name="Arguello R."/>
            <person name="Artieri C.G."/>
            <person name="Barbash D.A."/>
            <person name="Barker D."/>
            <person name="Barsanti P."/>
            <person name="Batterham P."/>
            <person name="Batzoglou S."/>
            <person name="Begun D."/>
            <person name="Bhutkar A."/>
            <person name="Blanco E."/>
            <person name="Bosak S.A."/>
            <person name="Bradley R.K."/>
            <person name="Brand A.D."/>
            <person name="Brent M.R."/>
            <person name="Brooks A.N."/>
            <person name="Brown R.H."/>
            <person name="Butlin R.K."/>
            <person name="Caggese C."/>
            <person name="Calvi B.R."/>
            <person name="Bernardo de Carvalho A."/>
            <person name="Caspi A."/>
            <person name="Castrezana S."/>
            <person name="Celniker S.E."/>
            <person name="Chang J.L."/>
            <person name="Chapple C."/>
            <person name="Chatterji S."/>
            <person name="Chinwalla A."/>
            <person name="Civetta A."/>
            <person name="Clifton S.W."/>
            <person name="Comeron J.M."/>
            <person name="Costello J.C."/>
            <person name="Coyne J.A."/>
            <person name="Daub J."/>
            <person name="David R.G."/>
            <person name="Delcher A.L."/>
            <person name="Delehaunty K."/>
            <person name="Do C.B."/>
            <person name="Ebling H."/>
            <person name="Edwards K."/>
            <person name="Eickbush T."/>
            <person name="Evans J.D."/>
            <person name="Filipski A."/>
            <person name="Findeiss S."/>
            <person name="Freyhult E."/>
            <person name="Fulton L."/>
            <person name="Fulton R."/>
            <person name="Garcia A.C."/>
            <person name="Gardiner A."/>
            <person name="Garfield D.A."/>
            <person name="Garvin B.E."/>
            <person name="Gibson G."/>
            <person name="Gilbert D."/>
            <person name="Gnerre S."/>
            <person name="Godfrey J."/>
            <person name="Good R."/>
            <person name="Gotea V."/>
            <person name="Gravely B."/>
            <person name="Greenberg A.J."/>
            <person name="Griffiths-Jones S."/>
            <person name="Gross S."/>
            <person name="Guigo R."/>
            <person name="Gustafson E.A."/>
            <person name="Haerty W."/>
            <person name="Hahn M.W."/>
            <person name="Halligan D.L."/>
            <person name="Halpern A.L."/>
            <person name="Halter G.M."/>
            <person name="Han M.V."/>
            <person name="Heger A."/>
            <person name="Hillier L."/>
            <person name="Hinrichs A.S."/>
            <person name="Holmes I."/>
            <person name="Hoskins R.A."/>
            <person name="Hubisz M.J."/>
            <person name="Hultmark D."/>
            <person name="Huntley M.A."/>
            <person name="Jaffe D.B."/>
            <person name="Jagadeeshan S."/>
            <person name="Jeck W.R."/>
            <person name="Johnson J."/>
            <person name="Jones C.D."/>
            <person name="Jordan W.C."/>
            <person name="Karpen G.H."/>
            <person name="Kataoka E."/>
            <person name="Keightley P.D."/>
            <person name="Kheradpour P."/>
            <person name="Kirkness E.F."/>
            <person name="Koerich L.B."/>
            <person name="Kristiansen K."/>
            <person name="Kudrna D."/>
            <person name="Kulathinal R.J."/>
            <person name="Kumar S."/>
            <person name="Kwok R."/>
            <person name="Lander E."/>
            <person name="Langley C.H."/>
            <person name="Lapoint R."/>
            <person name="Lazzaro B.P."/>
            <person name="Lee S.J."/>
            <person name="Levesque L."/>
            <person name="Li R."/>
            <person name="Lin C.F."/>
            <person name="Lin M.F."/>
            <person name="Lindblad-Toh K."/>
            <person name="Llopart A."/>
            <person name="Long M."/>
            <person name="Low L."/>
            <person name="Lozovsky E."/>
            <person name="Lu J."/>
            <person name="Luo M."/>
            <person name="Machado C.A."/>
            <person name="Makalowski W."/>
            <person name="Marzo M."/>
            <person name="Matsuda M."/>
            <person name="Matzkin L."/>
            <person name="McAllister B."/>
            <person name="McBride C.S."/>
            <person name="McKernan B."/>
            <person name="McKernan K."/>
            <person name="Mendez-Lago M."/>
            <person name="Minx P."/>
            <person name="Mollenhauer M.U."/>
            <person name="Montooth K."/>
            <person name="Mount S.M."/>
            <person name="Mu X."/>
            <person name="Myers E."/>
            <person name="Negre B."/>
            <person name="Newfeld S."/>
            <person name="Nielsen R."/>
            <person name="Noor M.A."/>
            <person name="O'Grady P."/>
            <person name="Pachter L."/>
            <person name="Papaceit M."/>
            <person name="Parisi M.J."/>
            <person name="Parisi M."/>
            <person name="Parts L."/>
            <person name="Pedersen J.S."/>
            <person name="Pesole G."/>
            <person name="Phillippy A.M."/>
            <person name="Ponting C.P."/>
            <person name="Pop M."/>
            <person name="Porcelli D."/>
            <person name="Powell J.R."/>
            <person name="Prohaska S."/>
            <person name="Pruitt K."/>
            <person name="Puig M."/>
            <person name="Quesneville H."/>
            <person name="Ram K.R."/>
            <person name="Rand D."/>
            <person name="Rasmussen M.D."/>
            <person name="Reed L.K."/>
            <person name="Reenan R."/>
            <person name="Reily A."/>
            <person name="Remington K.A."/>
            <person name="Rieger T.T."/>
            <person name="Ritchie M.G."/>
            <person name="Robin C."/>
            <person name="Rogers Y.H."/>
            <person name="Rohde C."/>
            <person name="Rozas J."/>
            <person name="Rubenfield M.J."/>
            <person name="Ruiz A."/>
            <person name="Russo S."/>
            <person name="Salzberg S.L."/>
            <person name="Sanchez-Gracia A."/>
            <person name="Saranga D.J."/>
            <person name="Sato H."/>
            <person name="Schaeffer S.W."/>
            <person name="Schatz M.C."/>
            <person name="Schlenke T."/>
            <person name="Schwartz R."/>
            <person name="Segarra C."/>
            <person name="Singh R.S."/>
            <person name="Sirot L."/>
            <person name="Sirota M."/>
            <person name="Sisneros N.B."/>
            <person name="Smith C.D."/>
            <person name="Smith T.F."/>
            <person name="Spieth J."/>
            <person name="Stage D.E."/>
            <person name="Stark A."/>
            <person name="Stephan W."/>
            <person name="Strausberg R.L."/>
            <person name="Strempel S."/>
            <person name="Sturgill D."/>
            <person name="Sutton G."/>
            <person name="Sutton G.G."/>
            <person name="Tao W."/>
            <person name="Teichmann S."/>
            <person name="Tobari Y.N."/>
            <person name="Tomimura Y."/>
            <person name="Tsolas J.M."/>
            <person name="Valente V.L."/>
            <person name="Venter E."/>
            <person name="Venter J.C."/>
            <person name="Vicario S."/>
            <person name="Vieira F.G."/>
            <person name="Vilella A.J."/>
            <person name="Villasante A."/>
            <person name="Walenz B."/>
            <person name="Wang J."/>
            <person name="Wasserman M."/>
            <person name="Watts T."/>
            <person name="Wilson D."/>
            <person name="Wilson R.K."/>
            <person name="Wing R.A."/>
            <person name="Wolfner M.F."/>
            <person name="Wong A."/>
            <person name="Wong G.K."/>
            <person name="Wu C.I."/>
            <person name="Wu G."/>
            <person name="Yamamoto D."/>
            <person name="Yang H.P."/>
            <person name="Yang S.P."/>
            <person name="Yorke J.A."/>
            <person name="Yoshida K."/>
            <person name="Zdobnov E."/>
            <person name="Zhang P."/>
            <person name="Zhang Y."/>
            <person name="Zimin A.V."/>
            <person name="Baldwin J."/>
            <person name="Abdouelleil A."/>
            <person name="Abdulkadir J."/>
            <person name="Abebe A."/>
            <person name="Abera B."/>
            <person name="Abreu J."/>
            <person name="Acer S.C."/>
            <person name="Aftuck L."/>
            <person name="Alexander A."/>
            <person name="An P."/>
            <person name="Anderson E."/>
            <person name="Anderson S."/>
            <person name="Arachi H."/>
            <person name="Azer M."/>
            <person name="Bachantsang P."/>
            <person name="Barry A."/>
            <person name="Bayul T."/>
            <person name="Berlin A."/>
            <person name="Bessette D."/>
            <person name="Bloom T."/>
            <person name="Blye J."/>
            <person name="Boguslavskiy L."/>
            <person name="Bonnet C."/>
            <person name="Boukhgalter B."/>
            <person name="Bourzgui I."/>
            <person name="Brown A."/>
            <person name="Cahill P."/>
            <person name="Channer S."/>
            <person name="Cheshatsang Y."/>
            <person name="Chuda L."/>
            <person name="Citroen M."/>
            <person name="Collymore A."/>
            <person name="Cooke P."/>
            <person name="Costello M."/>
            <person name="D'Aco K."/>
            <person name="Daza R."/>
            <person name="De Haan G."/>
            <person name="DeGray S."/>
            <person name="DeMaso C."/>
            <person name="Dhargay N."/>
            <person name="Dooley K."/>
            <person name="Dooley E."/>
            <person name="Doricent M."/>
            <person name="Dorje P."/>
            <person name="Dorjee K."/>
            <person name="Dupes A."/>
            <person name="Elong R."/>
            <person name="Falk J."/>
            <person name="Farina A."/>
            <person name="Faro S."/>
            <person name="Ferguson D."/>
            <person name="Fisher S."/>
            <person name="Foley C.D."/>
            <person name="Franke A."/>
            <person name="Friedrich D."/>
            <person name="Gadbois L."/>
            <person name="Gearin G."/>
            <person name="Gearin C.R."/>
            <person name="Giannoukos G."/>
            <person name="Goode T."/>
            <person name="Graham J."/>
            <person name="Grandbois E."/>
            <person name="Grewal S."/>
            <person name="Gyaltsen K."/>
            <person name="Hafez N."/>
            <person name="Hagos B."/>
            <person name="Hall J."/>
            <person name="Henson C."/>
            <person name="Hollinger A."/>
            <person name="Honan T."/>
            <person name="Huard M.D."/>
            <person name="Hughes L."/>
            <person name="Hurhula B."/>
            <person name="Husby M.E."/>
            <person name="Kamat A."/>
            <person name="Kanga B."/>
            <person name="Kashin S."/>
            <person name="Khazanovich D."/>
            <person name="Kisner P."/>
            <person name="Lance K."/>
            <person name="Lara M."/>
            <person name="Lee W."/>
            <person name="Lennon N."/>
            <person name="Letendre F."/>
            <person name="LeVine R."/>
            <person name="Lipovsky A."/>
            <person name="Liu X."/>
            <person name="Liu J."/>
            <person name="Liu S."/>
            <person name="Lokyitsang T."/>
            <person name="Lokyitsang Y."/>
            <person name="Lubonja R."/>
            <person name="Lui A."/>
            <person name="MacDonald P."/>
            <person name="Magnisalis V."/>
            <person name="Maru K."/>
            <person name="Matthews C."/>
            <person name="McCusker W."/>
            <person name="McDonough S."/>
            <person name="Mehta T."/>
            <person name="Meldrim J."/>
            <person name="Meneus L."/>
            <person name="Mihai O."/>
            <person name="Mihalev A."/>
            <person name="Mihova T."/>
            <person name="Mittelman R."/>
            <person name="Mlenga V."/>
            <person name="Montmayeur A."/>
            <person name="Mulrain L."/>
            <person name="Navidi A."/>
            <person name="Naylor J."/>
            <person name="Negash T."/>
            <person name="Nguyen T."/>
            <person name="Nguyen N."/>
            <person name="Nicol R."/>
            <person name="Norbu C."/>
            <person name="Norbu N."/>
            <person name="Novod N."/>
            <person name="O'Neill B."/>
            <person name="Osman S."/>
            <person name="Markiewicz E."/>
            <person name="Oyono O.L."/>
            <person name="Patti C."/>
            <person name="Phunkhang P."/>
            <person name="Pierre F."/>
            <person name="Priest M."/>
            <person name="Raghuraman S."/>
            <person name="Rege F."/>
            <person name="Reyes R."/>
            <person name="Rise C."/>
            <person name="Rogov P."/>
            <person name="Ross K."/>
            <person name="Ryan E."/>
            <person name="Settipalli S."/>
            <person name="Shea T."/>
            <person name="Sherpa N."/>
            <person name="Shi L."/>
            <person name="Shih D."/>
            <person name="Sparrow T."/>
            <person name="Spaulding J."/>
            <person name="Stalker J."/>
            <person name="Stange-Thomann N."/>
            <person name="Stavropoulos S."/>
            <person name="Stone C."/>
            <person name="Strader C."/>
            <person name="Tesfaye S."/>
            <person name="Thomson T."/>
            <person name="Thoulutsang Y."/>
            <person name="Thoulutsang D."/>
            <person name="Topham K."/>
            <person name="Topping I."/>
            <person name="Tsamla T."/>
            <person name="Vassiliev H."/>
            <person name="Vo A."/>
            <person name="Wangchuk T."/>
            <person name="Wangdi T."/>
            <person name="Weiand M."/>
            <person name="Wilkinson J."/>
            <person name="Wilson A."/>
            <person name="Yadav S."/>
            <person name="Young G."/>
            <person name="Yu Q."/>
            <person name="Zembek L."/>
            <person name="Zhong D."/>
            <person name="Zimmer A."/>
            <person name="Zwirko Z."/>
            <person name="Jaffe D.B."/>
            <person name="Alvarez P."/>
            <person name="Brockman W."/>
            <person name="Butler J."/>
            <person name="Chin C."/>
            <person name="Gnerre S."/>
            <person name="Grabherr M."/>
            <person name="Kleber M."/>
            <person name="Mauceli E."/>
            <person name="MacCallum I."/>
        </authorList>
    </citation>
    <scope>NUCLEOTIDE SEQUENCE [LARGE SCALE GENOMIC DNA]</scope>
    <source>
        <strain evidence="10">Tucson 14024-0371.13</strain>
    </source>
</reference>
<dbReference type="GO" id="GO:0005886">
    <property type="term" value="C:plasma membrane"/>
    <property type="evidence" value="ECO:0007669"/>
    <property type="project" value="UniProtKB-SubCell"/>
</dbReference>
<evidence type="ECO:0000313" key="9">
    <source>
        <dbReference type="EMBL" id="EDV37176.1"/>
    </source>
</evidence>
<evidence type="ECO:0000256" key="3">
    <source>
        <dbReference type="ARBA" id="ARBA00022692"/>
    </source>
</evidence>
<dbReference type="PhylomeDB" id="B3MBY9"/>
<evidence type="ECO:0000256" key="7">
    <source>
        <dbReference type="ARBA" id="ARBA00023224"/>
    </source>
</evidence>
<comment type="function">
    <text evidence="8">Gustatory receptor which mediates acceptance or avoidance behavior, depending on its substrates.</text>
</comment>
<dbReference type="HOGENOM" id="CLU_058694_0_0_1"/>
<gene>
    <name evidence="9" type="primary">Dana\GF13321</name>
    <name evidence="9" type="synonym">dana_GLEANR_13335</name>
    <name evidence="9" type="ORF">GF13321</name>
</gene>
<dbReference type="GO" id="GO:0007165">
    <property type="term" value="P:signal transduction"/>
    <property type="evidence" value="ECO:0007669"/>
    <property type="project" value="UniProtKB-KW"/>
</dbReference>
<feature type="transmembrane region" description="Helical" evidence="8">
    <location>
        <begin position="159"/>
        <end position="182"/>
    </location>
</feature>
<dbReference type="OrthoDB" id="7883080at2759"/>
<keyword evidence="4 8" id="KW-1133">Transmembrane helix</keyword>
<dbReference type="GO" id="GO:0170023">
    <property type="term" value="F:ionotropic sweet taste receptor activity"/>
    <property type="evidence" value="ECO:0007669"/>
    <property type="project" value="EnsemblMetazoa"/>
</dbReference>
<comment type="caution">
    <text evidence="8">Lacks conserved residue(s) required for the propagation of feature annotation.</text>
</comment>
<dbReference type="InParanoid" id="B3MBY9"/>
<sequence length="393" mass="45729">MPDPVVTILRFLYFYGRVVGVVNFEVDWRTGEAKATRRATIFAAFQNVGVTLLIFYLNIRSGTVRSSWTEARLMHEYFFLMMTLVRTLAVLLALASRWWQRRRILRLWNKLIQMIRNRPEVVRVSRRGILVKFALAFMADTLHSVLDHSAQRKKITSDMALNLFVLYAFTTMFNVIAGQYYLAILQIQGHHMFLRKELKDLMREAESVCRIRNRRGGVFATKCCSLADQVDMLAEKHSEVHSTCQDMSEVFQIQSLSMTLVYYLSAMATIYYSFCSFFYKNTGLCSSYWCLLLLLTYSAFYYLDSFVTINISFVINDQCGEMATMLADRAVFSQALDQRLETAFESLQLQLVQKTPEFYVMGLFKMERSRLMAIGNSVITYSILLIQWELQNK</sequence>
<keyword evidence="7 8" id="KW-0807">Transducer</keyword>
<evidence type="ECO:0000256" key="8">
    <source>
        <dbReference type="RuleBase" id="RU363108"/>
    </source>
</evidence>
<dbReference type="GO" id="GO:0050913">
    <property type="term" value="P:sensory perception of bitter taste"/>
    <property type="evidence" value="ECO:0007669"/>
    <property type="project" value="EnsemblMetazoa"/>
</dbReference>
<organism evidence="9 10">
    <name type="scientific">Drosophila ananassae</name>
    <name type="common">Fruit fly</name>
    <dbReference type="NCBI Taxonomy" id="7217"/>
    <lineage>
        <taxon>Eukaryota</taxon>
        <taxon>Metazoa</taxon>
        <taxon>Ecdysozoa</taxon>
        <taxon>Arthropoda</taxon>
        <taxon>Hexapoda</taxon>
        <taxon>Insecta</taxon>
        <taxon>Pterygota</taxon>
        <taxon>Neoptera</taxon>
        <taxon>Endopterygota</taxon>
        <taxon>Diptera</taxon>
        <taxon>Brachycera</taxon>
        <taxon>Muscomorpha</taxon>
        <taxon>Ephydroidea</taxon>
        <taxon>Drosophilidae</taxon>
        <taxon>Drosophila</taxon>
        <taxon>Sophophora</taxon>
    </lineage>
</organism>
<dbReference type="CTD" id="192481"/>
<dbReference type="FunCoup" id="B3MBY9">
    <property type="interactions" value="8"/>
</dbReference>
<protein>
    <recommendedName>
        <fullName evidence="8">Gustatory receptor</fullName>
    </recommendedName>
</protein>
<proteinExistence type="inferred from homology"/>
<dbReference type="GeneID" id="6496163"/>
<comment type="similarity">
    <text evidence="8">Belongs to the insect chemoreceptor superfamily. Gustatory receptor (GR) family.</text>
</comment>
<dbReference type="PANTHER" id="PTHR21143:SF131">
    <property type="entry name" value="GUSTATORY AND ODORANT RECEPTOR 63A-RELATED"/>
    <property type="match status" value="1"/>
</dbReference>
<keyword evidence="2 8" id="KW-1003">Cell membrane</keyword>
<keyword evidence="6 8" id="KW-0675">Receptor</keyword>
<dbReference type="AlphaFoldDB" id="B3MBY9"/>
<dbReference type="InterPro" id="IPR013604">
    <property type="entry name" value="7TM_chemorcpt"/>
</dbReference>
<name>B3MBY9_DROAN</name>
<evidence type="ECO:0000256" key="4">
    <source>
        <dbReference type="ARBA" id="ARBA00022989"/>
    </source>
</evidence>
<evidence type="ECO:0000313" key="10">
    <source>
        <dbReference type="Proteomes" id="UP000007801"/>
    </source>
</evidence>
<dbReference type="OMA" id="IIISHYY"/>
<evidence type="ECO:0000256" key="6">
    <source>
        <dbReference type="ARBA" id="ARBA00023170"/>
    </source>
</evidence>